<evidence type="ECO:0008006" key="3">
    <source>
        <dbReference type="Google" id="ProtNLM"/>
    </source>
</evidence>
<proteinExistence type="predicted"/>
<dbReference type="AlphaFoldDB" id="A0A1P8WDQ8"/>
<dbReference type="STRING" id="1891926.Fuma_01782"/>
<sequence>MPEYPLPIHPAADLLPLMTDTEYAELKQDIANTELRDNIVLWNDRILDGRHRIRALIELGINWKMHVDRYDEIEIPDPVAFVVSKNLQRRHLSSSQRAMVAAKAKGYYECEGKEAQREGGKKVGNGRKKVVANLPQPKKPEKKSRDKAAAAVGVSGKLVDAARKVRNDGVPELVKAVESGKVAVSAAAEVAKLPKAEQEQAVKTNTVKQKAAEVRSAKKEKKASEFNTTEATQQLFQVLKHEVNRWPEEHRHIAIHWIHQFTEKKMWL</sequence>
<dbReference type="KEGG" id="fmr:Fuma_01782"/>
<keyword evidence="2" id="KW-1185">Reference proteome</keyword>
<dbReference type="InterPro" id="IPR036086">
    <property type="entry name" value="ParB/Sulfiredoxin_sf"/>
</dbReference>
<protein>
    <recommendedName>
        <fullName evidence="3">ParB/Sulfiredoxin domain-containing protein</fullName>
    </recommendedName>
</protein>
<dbReference type="EMBL" id="CP017641">
    <property type="protein sequence ID" value="APZ92174.1"/>
    <property type="molecule type" value="Genomic_DNA"/>
</dbReference>
<organism evidence="1 2">
    <name type="scientific">Fuerstiella marisgermanici</name>
    <dbReference type="NCBI Taxonomy" id="1891926"/>
    <lineage>
        <taxon>Bacteria</taxon>
        <taxon>Pseudomonadati</taxon>
        <taxon>Planctomycetota</taxon>
        <taxon>Planctomycetia</taxon>
        <taxon>Planctomycetales</taxon>
        <taxon>Planctomycetaceae</taxon>
        <taxon>Fuerstiella</taxon>
    </lineage>
</organism>
<evidence type="ECO:0000313" key="1">
    <source>
        <dbReference type="EMBL" id="APZ92174.1"/>
    </source>
</evidence>
<dbReference type="Proteomes" id="UP000187735">
    <property type="component" value="Chromosome"/>
</dbReference>
<reference evidence="1 2" key="1">
    <citation type="journal article" date="2016" name="Front. Microbiol.">
        <title>Fuerstia marisgermanicae gen. nov., sp. nov., an Unusual Member of the Phylum Planctomycetes from the German Wadden Sea.</title>
        <authorList>
            <person name="Kohn T."/>
            <person name="Heuer A."/>
            <person name="Jogler M."/>
            <person name="Vollmers J."/>
            <person name="Boedeker C."/>
            <person name="Bunk B."/>
            <person name="Rast P."/>
            <person name="Borchert D."/>
            <person name="Glockner I."/>
            <person name="Freese H.M."/>
            <person name="Klenk H.P."/>
            <person name="Overmann J."/>
            <person name="Kaster A.K."/>
            <person name="Rohde M."/>
            <person name="Wiegand S."/>
            <person name="Jogler C."/>
        </authorList>
    </citation>
    <scope>NUCLEOTIDE SEQUENCE [LARGE SCALE GENOMIC DNA]</scope>
    <source>
        <strain evidence="1 2">NH11</strain>
    </source>
</reference>
<dbReference type="SUPFAM" id="SSF110849">
    <property type="entry name" value="ParB/Sulfiredoxin"/>
    <property type="match status" value="1"/>
</dbReference>
<dbReference type="OrthoDB" id="264565at2"/>
<accession>A0A1P8WDQ8</accession>
<evidence type="ECO:0000313" key="2">
    <source>
        <dbReference type="Proteomes" id="UP000187735"/>
    </source>
</evidence>
<gene>
    <name evidence="1" type="ORF">Fuma_01782</name>
</gene>
<name>A0A1P8WDQ8_9PLAN</name>
<dbReference type="Gene3D" id="1.10.10.2830">
    <property type="match status" value="1"/>
</dbReference>
<dbReference type="RefSeq" id="WP_145944066.1">
    <property type="nucleotide sequence ID" value="NZ_CP017641.1"/>
</dbReference>